<sequence length="73" mass="8279">MSTYGGSGPLERDRLPFSEGLLLWHLLVFLYYGWGRFVVVKLNSGVDYRGILACLDGYVNIAMEQIEEYVNSS</sequence>
<comment type="subcellular location">
    <subcellularLocation>
        <location evidence="1">Cytoplasm</location>
    </subcellularLocation>
    <subcellularLocation>
        <location evidence="11">Nucleus</location>
    </subcellularLocation>
</comment>
<evidence type="ECO:0000256" key="6">
    <source>
        <dbReference type="ARBA" id="ARBA00022694"/>
    </source>
</evidence>
<dbReference type="OrthoDB" id="268799at2759"/>
<dbReference type="PANTHER" id="PTHR11021:SF1">
    <property type="entry name" value="U6 SNRNA-ASSOCIATED SM-LIKE PROTEIN LSM6"/>
    <property type="match status" value="1"/>
</dbReference>
<evidence type="ECO:0000256" key="2">
    <source>
        <dbReference type="ARBA" id="ARBA00007927"/>
    </source>
</evidence>
<name>A0A8J4RSD4_9ROSI</name>
<dbReference type="InterPro" id="IPR001163">
    <property type="entry name" value="Sm_dom_euk/arc"/>
</dbReference>
<dbReference type="GO" id="GO:0005681">
    <property type="term" value="C:spliceosomal complex"/>
    <property type="evidence" value="ECO:0007669"/>
    <property type="project" value="UniProtKB-KW"/>
</dbReference>
<evidence type="ECO:0000256" key="4">
    <source>
        <dbReference type="ARBA" id="ARBA00022552"/>
    </source>
</evidence>
<keyword evidence="3" id="KW-0963">Cytoplasm</keyword>
<keyword evidence="11" id="KW-0539">Nucleus</keyword>
<keyword evidence="9 11" id="KW-0508">mRNA splicing</keyword>
<keyword evidence="4" id="KW-0698">rRNA processing</keyword>
<feature type="transmembrane region" description="Helical" evidence="12">
    <location>
        <begin position="20"/>
        <end position="39"/>
    </location>
</feature>
<comment type="caution">
    <text evidence="14">The sequence shown here is derived from an EMBL/GenBank/DDBJ whole genome shotgun (WGS) entry which is preliminary data.</text>
</comment>
<dbReference type="GO" id="GO:0000932">
    <property type="term" value="C:P-body"/>
    <property type="evidence" value="ECO:0007669"/>
    <property type="project" value="TreeGrafter"/>
</dbReference>
<dbReference type="GO" id="GO:0000398">
    <property type="term" value="P:mRNA splicing, via spliceosome"/>
    <property type="evidence" value="ECO:0007669"/>
    <property type="project" value="InterPro"/>
</dbReference>
<evidence type="ECO:0000256" key="9">
    <source>
        <dbReference type="ARBA" id="ARBA00023187"/>
    </source>
</evidence>
<dbReference type="AlphaFoldDB" id="A0A8J4RSD4"/>
<dbReference type="InterPro" id="IPR016487">
    <property type="entry name" value="Lsm6/sSmF"/>
</dbReference>
<dbReference type="GO" id="GO:0005732">
    <property type="term" value="C:sno(s)RNA-containing ribonucleoprotein complex"/>
    <property type="evidence" value="ECO:0007669"/>
    <property type="project" value="TreeGrafter"/>
</dbReference>
<dbReference type="GO" id="GO:0005730">
    <property type="term" value="C:nucleolus"/>
    <property type="evidence" value="ECO:0007669"/>
    <property type="project" value="TreeGrafter"/>
</dbReference>
<evidence type="ECO:0000313" key="14">
    <source>
        <dbReference type="EMBL" id="KAF3971763.1"/>
    </source>
</evidence>
<dbReference type="GO" id="GO:0030490">
    <property type="term" value="P:maturation of SSU-rRNA"/>
    <property type="evidence" value="ECO:0007669"/>
    <property type="project" value="TreeGrafter"/>
</dbReference>
<evidence type="ECO:0000256" key="8">
    <source>
        <dbReference type="ARBA" id="ARBA00022884"/>
    </source>
</evidence>
<keyword evidence="5 11" id="KW-0507">mRNA processing</keyword>
<proteinExistence type="inferred from homology"/>
<keyword evidence="15" id="KW-1185">Reference proteome</keyword>
<evidence type="ECO:0000313" key="15">
    <source>
        <dbReference type="Proteomes" id="UP000737018"/>
    </source>
</evidence>
<keyword evidence="10 11" id="KW-0687">Ribonucleoprotein</keyword>
<keyword evidence="6" id="KW-0819">tRNA processing</keyword>
<evidence type="ECO:0000259" key="13">
    <source>
        <dbReference type="Pfam" id="PF01423"/>
    </source>
</evidence>
<dbReference type="EMBL" id="JRKL02000398">
    <property type="protein sequence ID" value="KAF3971763.1"/>
    <property type="molecule type" value="Genomic_DNA"/>
</dbReference>
<evidence type="ECO:0000256" key="7">
    <source>
        <dbReference type="ARBA" id="ARBA00022728"/>
    </source>
</evidence>
<evidence type="ECO:0000256" key="3">
    <source>
        <dbReference type="ARBA" id="ARBA00022490"/>
    </source>
</evidence>
<dbReference type="GO" id="GO:0005688">
    <property type="term" value="C:U6 snRNP"/>
    <property type="evidence" value="ECO:0007669"/>
    <property type="project" value="TreeGrafter"/>
</dbReference>
<dbReference type="GO" id="GO:0008033">
    <property type="term" value="P:tRNA processing"/>
    <property type="evidence" value="ECO:0007669"/>
    <property type="project" value="UniProtKB-KW"/>
</dbReference>
<accession>A0A8J4RSD4</accession>
<keyword evidence="12" id="KW-1133">Transmembrane helix</keyword>
<dbReference type="InterPro" id="IPR010920">
    <property type="entry name" value="LSM_dom_sf"/>
</dbReference>
<dbReference type="GO" id="GO:0046540">
    <property type="term" value="C:U4/U6 x U5 tri-snRNP complex"/>
    <property type="evidence" value="ECO:0007669"/>
    <property type="project" value="TreeGrafter"/>
</dbReference>
<dbReference type="PANTHER" id="PTHR11021">
    <property type="entry name" value="SMALL NUCLEAR RIBONUCLEOPROTEIN F SNRNP-F"/>
    <property type="match status" value="1"/>
</dbReference>
<evidence type="ECO:0000256" key="10">
    <source>
        <dbReference type="ARBA" id="ARBA00023274"/>
    </source>
</evidence>
<evidence type="ECO:0000256" key="12">
    <source>
        <dbReference type="SAM" id="Phobius"/>
    </source>
</evidence>
<reference evidence="14" key="1">
    <citation type="submission" date="2020-03" db="EMBL/GenBank/DDBJ databases">
        <title>Castanea mollissima Vanexum genome sequencing.</title>
        <authorList>
            <person name="Staton M."/>
        </authorList>
    </citation>
    <scope>NUCLEOTIDE SEQUENCE</scope>
    <source>
        <tissue evidence="14">Leaf</tissue>
    </source>
</reference>
<dbReference type="SUPFAM" id="SSF50182">
    <property type="entry name" value="Sm-like ribonucleoproteins"/>
    <property type="match status" value="1"/>
</dbReference>
<dbReference type="Pfam" id="PF01423">
    <property type="entry name" value="LSM"/>
    <property type="match status" value="1"/>
</dbReference>
<dbReference type="Proteomes" id="UP000737018">
    <property type="component" value="Unassembled WGS sequence"/>
</dbReference>
<gene>
    <name evidence="14" type="ORF">CMV_004673</name>
</gene>
<keyword evidence="7 11" id="KW-0747">Spliceosome</keyword>
<keyword evidence="12" id="KW-0472">Membrane</keyword>
<keyword evidence="8 11" id="KW-0694">RNA-binding</keyword>
<comment type="similarity">
    <text evidence="2 11">Belongs to the snRNP Sm proteins family. SmF/LSm6 subfamily.</text>
</comment>
<dbReference type="Gene3D" id="2.30.30.100">
    <property type="match status" value="1"/>
</dbReference>
<keyword evidence="12" id="KW-0812">Transmembrane</keyword>
<evidence type="ECO:0000256" key="5">
    <source>
        <dbReference type="ARBA" id="ARBA00022664"/>
    </source>
</evidence>
<feature type="domain" description="Sm" evidence="13">
    <location>
        <begin position="36"/>
        <end position="72"/>
    </location>
</feature>
<evidence type="ECO:0000256" key="1">
    <source>
        <dbReference type="ARBA" id="ARBA00004496"/>
    </source>
</evidence>
<evidence type="ECO:0000256" key="11">
    <source>
        <dbReference type="PIRNR" id="PIRNR006609"/>
    </source>
</evidence>
<organism evidence="14 15">
    <name type="scientific">Castanea mollissima</name>
    <name type="common">Chinese chestnut</name>
    <dbReference type="NCBI Taxonomy" id="60419"/>
    <lineage>
        <taxon>Eukaryota</taxon>
        <taxon>Viridiplantae</taxon>
        <taxon>Streptophyta</taxon>
        <taxon>Embryophyta</taxon>
        <taxon>Tracheophyta</taxon>
        <taxon>Spermatophyta</taxon>
        <taxon>Magnoliopsida</taxon>
        <taxon>eudicotyledons</taxon>
        <taxon>Gunneridae</taxon>
        <taxon>Pentapetalae</taxon>
        <taxon>rosids</taxon>
        <taxon>fabids</taxon>
        <taxon>Fagales</taxon>
        <taxon>Fagaceae</taxon>
        <taxon>Castanea</taxon>
    </lineage>
</organism>
<dbReference type="GO" id="GO:0003723">
    <property type="term" value="F:RNA binding"/>
    <property type="evidence" value="ECO:0007669"/>
    <property type="project" value="UniProtKB-UniRule"/>
</dbReference>
<protein>
    <recommendedName>
        <fullName evidence="13">Sm domain-containing protein</fullName>
    </recommendedName>
</protein>